<sequence>MGTFREDNEFGRPIRLSSMDPGTEGDGRALGGTLYAPFPHPHPIYPFSAADRLSGRKLAGKGRSQMKTYDSVFGRYLMKVTETRKKGGEQGLASRFAEEGRRRFNQGPPRGPTPATRLRQMRYQGPLSKWTREYANQSLANDRIMVGCREPAVDIGDSFFLPISAAIITLSS</sequence>
<evidence type="ECO:0000313" key="3">
    <source>
        <dbReference type="Proteomes" id="UP001054945"/>
    </source>
</evidence>
<feature type="region of interest" description="Disordered" evidence="1">
    <location>
        <begin position="1"/>
        <end position="30"/>
    </location>
</feature>
<dbReference type="EMBL" id="BPLR01010457">
    <property type="protein sequence ID" value="GIY39376.1"/>
    <property type="molecule type" value="Genomic_DNA"/>
</dbReference>
<organism evidence="2 3">
    <name type="scientific">Caerostris extrusa</name>
    <name type="common">Bark spider</name>
    <name type="synonym">Caerostris bankana</name>
    <dbReference type="NCBI Taxonomy" id="172846"/>
    <lineage>
        <taxon>Eukaryota</taxon>
        <taxon>Metazoa</taxon>
        <taxon>Ecdysozoa</taxon>
        <taxon>Arthropoda</taxon>
        <taxon>Chelicerata</taxon>
        <taxon>Arachnida</taxon>
        <taxon>Araneae</taxon>
        <taxon>Araneomorphae</taxon>
        <taxon>Entelegynae</taxon>
        <taxon>Araneoidea</taxon>
        <taxon>Araneidae</taxon>
        <taxon>Caerostris</taxon>
    </lineage>
</organism>
<dbReference type="Proteomes" id="UP001054945">
    <property type="component" value="Unassembled WGS sequence"/>
</dbReference>
<name>A0AAV4T1Z4_CAEEX</name>
<feature type="region of interest" description="Disordered" evidence="1">
    <location>
        <begin position="84"/>
        <end position="116"/>
    </location>
</feature>
<gene>
    <name evidence="2" type="ORF">CEXT_594091</name>
</gene>
<reference evidence="2 3" key="1">
    <citation type="submission" date="2021-06" db="EMBL/GenBank/DDBJ databases">
        <title>Caerostris extrusa draft genome.</title>
        <authorList>
            <person name="Kono N."/>
            <person name="Arakawa K."/>
        </authorList>
    </citation>
    <scope>NUCLEOTIDE SEQUENCE [LARGE SCALE GENOMIC DNA]</scope>
</reference>
<protein>
    <submittedName>
        <fullName evidence="2">Uncharacterized protein</fullName>
    </submittedName>
</protein>
<feature type="compositionally biased region" description="Basic and acidic residues" evidence="1">
    <location>
        <begin position="1"/>
        <end position="12"/>
    </location>
</feature>
<comment type="caution">
    <text evidence="2">The sequence shown here is derived from an EMBL/GenBank/DDBJ whole genome shotgun (WGS) entry which is preliminary data.</text>
</comment>
<keyword evidence="3" id="KW-1185">Reference proteome</keyword>
<dbReference type="AlphaFoldDB" id="A0AAV4T1Z4"/>
<evidence type="ECO:0000313" key="2">
    <source>
        <dbReference type="EMBL" id="GIY39376.1"/>
    </source>
</evidence>
<accession>A0AAV4T1Z4</accession>
<proteinExistence type="predicted"/>
<evidence type="ECO:0000256" key="1">
    <source>
        <dbReference type="SAM" id="MobiDB-lite"/>
    </source>
</evidence>